<evidence type="ECO:0000313" key="5">
    <source>
        <dbReference type="Proteomes" id="UP000283314"/>
    </source>
</evidence>
<dbReference type="EMBL" id="QSFD01000005">
    <property type="protein sequence ID" value="RHA18656.1"/>
    <property type="molecule type" value="Genomic_DNA"/>
</dbReference>
<reference evidence="5 6" key="1">
    <citation type="submission" date="2018-08" db="EMBL/GenBank/DDBJ databases">
        <title>A genome reference for cultivated species of the human gut microbiota.</title>
        <authorList>
            <person name="Zou Y."/>
            <person name="Xue W."/>
            <person name="Luo G."/>
        </authorList>
    </citation>
    <scope>NUCLEOTIDE SEQUENCE [LARGE SCALE GENOMIC DNA]</scope>
    <source>
        <strain evidence="4 5">AF37-4</strain>
        <strain evidence="3 8">AM42-30</strain>
        <strain evidence="2 6">AM43-2</strain>
        <strain evidence="1 7">AM44-11BH</strain>
    </source>
</reference>
<dbReference type="EMBL" id="QSFV01000082">
    <property type="protein sequence ID" value="RHA74147.1"/>
    <property type="molecule type" value="Genomic_DNA"/>
</dbReference>
<dbReference type="Proteomes" id="UP000283314">
    <property type="component" value="Unassembled WGS sequence"/>
</dbReference>
<accession>A0A413R8Q4</accession>
<evidence type="ECO:0000313" key="6">
    <source>
        <dbReference type="Proteomes" id="UP000284598"/>
    </source>
</evidence>
<sequence length="71" mass="8309">MSYNTEMDRQYKRGLAEGWRKGIAEGKAQGSGQVNKLIKVLMSEKKYDELEKSAEDESYQKELMKKYEIIE</sequence>
<dbReference type="Proteomes" id="UP000284598">
    <property type="component" value="Unassembled WGS sequence"/>
</dbReference>
<evidence type="ECO:0000313" key="7">
    <source>
        <dbReference type="Proteomes" id="UP000284779"/>
    </source>
</evidence>
<dbReference type="EMBL" id="QSFO01000013">
    <property type="protein sequence ID" value="RHA52662.1"/>
    <property type="molecule type" value="Genomic_DNA"/>
</dbReference>
<comment type="caution">
    <text evidence="1">The sequence shown here is derived from an EMBL/GenBank/DDBJ whole genome shotgun (WGS) entry which is preliminary data.</text>
</comment>
<dbReference type="Proteomes" id="UP000285740">
    <property type="component" value="Unassembled WGS sequence"/>
</dbReference>
<dbReference type="Proteomes" id="UP000284779">
    <property type="component" value="Unassembled WGS sequence"/>
</dbReference>
<name>A0A413R8Q4_9FIRM</name>
<evidence type="ECO:0000313" key="2">
    <source>
        <dbReference type="EMBL" id="RHA52662.1"/>
    </source>
</evidence>
<dbReference type="GeneID" id="66466089"/>
<proteinExistence type="predicted"/>
<evidence type="ECO:0000313" key="4">
    <source>
        <dbReference type="EMBL" id="RHL46999.1"/>
    </source>
</evidence>
<dbReference type="RefSeq" id="WP_117900358.1">
    <property type="nucleotide sequence ID" value="NZ_CABJDQ010000002.1"/>
</dbReference>
<evidence type="ECO:0000313" key="1">
    <source>
        <dbReference type="EMBL" id="RHA18656.1"/>
    </source>
</evidence>
<dbReference type="EMBL" id="QROT01000002">
    <property type="protein sequence ID" value="RHL46999.1"/>
    <property type="molecule type" value="Genomic_DNA"/>
</dbReference>
<evidence type="ECO:0000313" key="3">
    <source>
        <dbReference type="EMBL" id="RHA74147.1"/>
    </source>
</evidence>
<keyword evidence="7" id="KW-1185">Reference proteome</keyword>
<organism evidence="1 7">
    <name type="scientific">Eubacterium ventriosum</name>
    <dbReference type="NCBI Taxonomy" id="39496"/>
    <lineage>
        <taxon>Bacteria</taxon>
        <taxon>Bacillati</taxon>
        <taxon>Bacillota</taxon>
        <taxon>Clostridia</taxon>
        <taxon>Eubacteriales</taxon>
        <taxon>Eubacteriaceae</taxon>
        <taxon>Eubacterium</taxon>
    </lineage>
</organism>
<dbReference type="AlphaFoldDB" id="A0A413R8Q4"/>
<protein>
    <submittedName>
        <fullName evidence="1">Uncharacterized protein</fullName>
    </submittedName>
</protein>
<gene>
    <name evidence="4" type="ORF">DW018_02435</name>
    <name evidence="3" type="ORF">DW918_12400</name>
    <name evidence="2" type="ORF">DW929_10435</name>
    <name evidence="1" type="ORF">DW944_06175</name>
</gene>
<evidence type="ECO:0000313" key="8">
    <source>
        <dbReference type="Proteomes" id="UP000285740"/>
    </source>
</evidence>